<feature type="domain" description="Deoxynucleoside kinase" evidence="3">
    <location>
        <begin position="21"/>
        <end position="209"/>
    </location>
</feature>
<dbReference type="Gene3D" id="3.40.50.300">
    <property type="entry name" value="P-loop containing nucleotide triphosphate hydrolases"/>
    <property type="match status" value="1"/>
</dbReference>
<keyword evidence="4" id="KW-0418">Kinase</keyword>
<accession>A0A1X9N8J4</accession>
<dbReference type="SUPFAM" id="SSF52540">
    <property type="entry name" value="P-loop containing nucleoside triphosphate hydrolases"/>
    <property type="match status" value="1"/>
</dbReference>
<feature type="binding site" evidence="2">
    <location>
        <begin position="151"/>
        <end position="155"/>
    </location>
    <ligand>
        <name>ATP</name>
        <dbReference type="ChEBI" id="CHEBI:30616"/>
    </ligand>
</feature>
<keyword evidence="2" id="KW-0547">Nucleotide-binding</keyword>
<dbReference type="InterPro" id="IPR027417">
    <property type="entry name" value="P-loop_NTPase"/>
</dbReference>
<gene>
    <name evidence="4" type="ORF">BST96_04785</name>
</gene>
<dbReference type="PIRSF" id="PIRSF000705">
    <property type="entry name" value="DNK"/>
    <property type="match status" value="1"/>
</dbReference>
<dbReference type="PANTHER" id="PTHR10513:SF46">
    <property type="entry name" value="DEOXYGUANOSINE KINASE"/>
    <property type="match status" value="1"/>
</dbReference>
<sequence length="226" mass="26510">MNQDAVQTVLDLKDRTPPSFIAVEGAIGVGKTTLAKQLAETFNYQMLLENAEENPFLERFYQNQKNAALATQLFFLFQRSQQIQDLRQGDIFEPVRVADFLIEKDRLFAQLNLDEDEFQLYQKVYQQLTIDAPKPDLVIYLQASVDVLLSRIENRGINFEQRIAREYLESINEAYSEFFLYYDDAPLLIVNADELDVINRQDDYVQLVDYLLNIRRGRHYFNPTFI</sequence>
<dbReference type="RefSeq" id="WP_085757602.1">
    <property type="nucleotide sequence ID" value="NZ_CP019343.1"/>
</dbReference>
<evidence type="ECO:0000256" key="2">
    <source>
        <dbReference type="PIRSR" id="PIRSR000705-3"/>
    </source>
</evidence>
<dbReference type="EMBL" id="CP019343">
    <property type="protein sequence ID" value="ARN73491.1"/>
    <property type="molecule type" value="Genomic_DNA"/>
</dbReference>
<dbReference type="InterPro" id="IPR031314">
    <property type="entry name" value="DNK_dom"/>
</dbReference>
<keyword evidence="5" id="KW-1185">Reference proteome</keyword>
<dbReference type="InterPro" id="IPR002624">
    <property type="entry name" value="DCK/DGK"/>
</dbReference>
<dbReference type="STRING" id="716816.BST96_04785"/>
<dbReference type="KEGG" id="osg:BST96_04785"/>
<keyword evidence="4" id="KW-0808">Transferase</keyword>
<keyword evidence="2" id="KW-0067">ATP-binding</keyword>
<protein>
    <submittedName>
        <fullName evidence="4">Deoxynucleoside kinase</fullName>
    </submittedName>
</protein>
<dbReference type="Pfam" id="PF01712">
    <property type="entry name" value="dNK"/>
    <property type="match status" value="1"/>
</dbReference>
<dbReference type="GO" id="GO:0019136">
    <property type="term" value="F:deoxynucleoside kinase activity"/>
    <property type="evidence" value="ECO:0007669"/>
    <property type="project" value="InterPro"/>
</dbReference>
<evidence type="ECO:0000259" key="3">
    <source>
        <dbReference type="Pfam" id="PF01712"/>
    </source>
</evidence>
<dbReference type="InterPro" id="IPR050566">
    <property type="entry name" value="Deoxyribonucleoside_kinase"/>
</dbReference>
<evidence type="ECO:0000256" key="1">
    <source>
        <dbReference type="PIRSR" id="PIRSR000705-1"/>
    </source>
</evidence>
<organism evidence="4 5">
    <name type="scientific">Oceanicoccus sagamiensis</name>
    <dbReference type="NCBI Taxonomy" id="716816"/>
    <lineage>
        <taxon>Bacteria</taxon>
        <taxon>Pseudomonadati</taxon>
        <taxon>Pseudomonadota</taxon>
        <taxon>Gammaproteobacteria</taxon>
        <taxon>Cellvibrionales</taxon>
        <taxon>Spongiibacteraceae</taxon>
        <taxon>Oceanicoccus</taxon>
    </lineage>
</organism>
<feature type="active site" description="Proton acceptor" evidence="1">
    <location>
        <position position="99"/>
    </location>
</feature>
<dbReference type="Proteomes" id="UP000193450">
    <property type="component" value="Chromosome"/>
</dbReference>
<dbReference type="PANTHER" id="PTHR10513">
    <property type="entry name" value="DEOXYNUCLEOSIDE KINASE"/>
    <property type="match status" value="1"/>
</dbReference>
<proteinExistence type="predicted"/>
<dbReference type="OrthoDB" id="9776634at2"/>
<evidence type="ECO:0000313" key="5">
    <source>
        <dbReference type="Proteomes" id="UP000193450"/>
    </source>
</evidence>
<name>A0A1X9N8J4_9GAMM</name>
<reference evidence="4 5" key="1">
    <citation type="submission" date="2016-11" db="EMBL/GenBank/DDBJ databases">
        <title>Trade-off between light-utilization and light-protection in marine flavobacteria.</title>
        <authorList>
            <person name="Kumagai Y."/>
        </authorList>
    </citation>
    <scope>NUCLEOTIDE SEQUENCE [LARGE SCALE GENOMIC DNA]</scope>
    <source>
        <strain evidence="4 5">NBRC 107125</strain>
    </source>
</reference>
<dbReference type="CDD" id="cd01673">
    <property type="entry name" value="dNK"/>
    <property type="match status" value="1"/>
</dbReference>
<feature type="binding site" evidence="2">
    <location>
        <begin position="25"/>
        <end position="33"/>
    </location>
    <ligand>
        <name>ATP</name>
        <dbReference type="ChEBI" id="CHEBI:30616"/>
    </ligand>
</feature>
<dbReference type="AlphaFoldDB" id="A0A1X9N8J4"/>
<dbReference type="GO" id="GO:0005524">
    <property type="term" value="F:ATP binding"/>
    <property type="evidence" value="ECO:0007669"/>
    <property type="project" value="UniProtKB-KW"/>
</dbReference>
<evidence type="ECO:0000313" key="4">
    <source>
        <dbReference type="EMBL" id="ARN73491.1"/>
    </source>
</evidence>
<dbReference type="GO" id="GO:0005737">
    <property type="term" value="C:cytoplasm"/>
    <property type="evidence" value="ECO:0007669"/>
    <property type="project" value="TreeGrafter"/>
</dbReference>